<proteinExistence type="predicted"/>
<name>A0ACC8DUI5_MANES</name>
<reference evidence="2" key="1">
    <citation type="journal article" date="2016" name="Nat. Biotechnol.">
        <title>Sequencing wild and cultivated cassava and related species reveals extensive interspecific hybridization and genetic diversity.</title>
        <authorList>
            <person name="Bredeson J.V."/>
            <person name="Lyons J.B."/>
            <person name="Prochnik S.E."/>
            <person name="Wu G.A."/>
            <person name="Ha C.M."/>
            <person name="Edsinger-Gonzales E."/>
            <person name="Grimwood J."/>
            <person name="Schmutz J."/>
            <person name="Rabbi I.Y."/>
            <person name="Egesi C."/>
            <person name="Nauluvula P."/>
            <person name="Lebot V."/>
            <person name="Ndunguru J."/>
            <person name="Mkamilo G."/>
            <person name="Bart R.S."/>
            <person name="Setter T.L."/>
            <person name="Gleadow R.M."/>
            <person name="Kulakow P."/>
            <person name="Ferguson M.E."/>
            <person name="Rounsley S."/>
            <person name="Rokhsar D.S."/>
        </authorList>
    </citation>
    <scope>NUCLEOTIDE SEQUENCE [LARGE SCALE GENOMIC DNA]</scope>
    <source>
        <strain evidence="2">cv. AM560-2</strain>
    </source>
</reference>
<evidence type="ECO:0000313" key="2">
    <source>
        <dbReference type="Proteomes" id="UP000091857"/>
    </source>
</evidence>
<organism evidence="1 2">
    <name type="scientific">Manihot esculenta</name>
    <name type="common">Cassava</name>
    <name type="synonym">Jatropha manihot</name>
    <dbReference type="NCBI Taxonomy" id="3983"/>
    <lineage>
        <taxon>Eukaryota</taxon>
        <taxon>Viridiplantae</taxon>
        <taxon>Streptophyta</taxon>
        <taxon>Embryophyta</taxon>
        <taxon>Tracheophyta</taxon>
        <taxon>Spermatophyta</taxon>
        <taxon>Magnoliopsida</taxon>
        <taxon>eudicotyledons</taxon>
        <taxon>Gunneridae</taxon>
        <taxon>Pentapetalae</taxon>
        <taxon>rosids</taxon>
        <taxon>fabids</taxon>
        <taxon>Malpighiales</taxon>
        <taxon>Euphorbiaceae</taxon>
        <taxon>Crotonoideae</taxon>
        <taxon>Manihoteae</taxon>
        <taxon>Manihot</taxon>
    </lineage>
</organism>
<dbReference type="EMBL" id="CM004389">
    <property type="protein sequence ID" value="OAY53842.2"/>
    <property type="molecule type" value="Genomic_DNA"/>
</dbReference>
<protein>
    <submittedName>
        <fullName evidence="1">Uncharacterized protein</fullName>
    </submittedName>
</protein>
<comment type="caution">
    <text evidence="1">The sequence shown here is derived from an EMBL/GenBank/DDBJ whole genome shotgun (WGS) entry which is preliminary data.</text>
</comment>
<keyword evidence="2" id="KW-1185">Reference proteome</keyword>
<gene>
    <name evidence="1" type="ORF">MANES_03G026901v8</name>
</gene>
<sequence>MIKDFAMEPEFHLLQVSVFWACIALIKYIVLISLKPFKRKKILENTFEKEVLVTGETDQKGMVTKEVKAGKRGKDSERVIYGSVGFDLKAGYGFGDVEGRERKWSQLKQL</sequence>
<dbReference type="Proteomes" id="UP000091857">
    <property type="component" value="Chromosome 3"/>
</dbReference>
<evidence type="ECO:0000313" key="1">
    <source>
        <dbReference type="EMBL" id="OAY53842.2"/>
    </source>
</evidence>
<accession>A0ACC8DUI5</accession>